<comment type="similarity">
    <text evidence="2">Belongs to the NifW family.</text>
</comment>
<dbReference type="Pfam" id="PF03206">
    <property type="entry name" value="NifW"/>
    <property type="match status" value="1"/>
</dbReference>
<sequence length="85" mass="10066">MQWFYQIPGVEALDTAESFFEFFAVDYDAARLKPCCLPVLRDFHQRLRDNVPLQNHLEVEPRGPWLLARRLLTESYQHHLHGSQT</sequence>
<protein>
    <recommendedName>
        <fullName evidence="4">Nitrogenase-stabilizing/protective protein NifW</fullName>
    </recommendedName>
</protein>
<evidence type="ECO:0000256" key="3">
    <source>
        <dbReference type="ARBA" id="ARBA00011284"/>
    </source>
</evidence>
<proteinExistence type="inferred from homology"/>
<evidence type="ECO:0000256" key="5">
    <source>
        <dbReference type="ARBA" id="ARBA00023231"/>
    </source>
</evidence>
<gene>
    <name evidence="6" type="ORF">HA50_22105</name>
</gene>
<dbReference type="Proteomes" id="UP000193749">
    <property type="component" value="Unassembled WGS sequence"/>
</dbReference>
<organism evidence="6 7">
    <name type="scientific">Pantoea cypripedii</name>
    <name type="common">Pectobacterium cypripedii</name>
    <name type="synonym">Erwinia cypripedii</name>
    <dbReference type="NCBI Taxonomy" id="55209"/>
    <lineage>
        <taxon>Bacteria</taxon>
        <taxon>Pseudomonadati</taxon>
        <taxon>Pseudomonadota</taxon>
        <taxon>Gammaproteobacteria</taxon>
        <taxon>Enterobacterales</taxon>
        <taxon>Erwiniaceae</taxon>
        <taxon>Pantoea</taxon>
    </lineage>
</organism>
<dbReference type="AlphaFoldDB" id="A0A1X1EKH8"/>
<evidence type="ECO:0000313" key="7">
    <source>
        <dbReference type="Proteomes" id="UP000193749"/>
    </source>
</evidence>
<evidence type="ECO:0000256" key="2">
    <source>
        <dbReference type="ARBA" id="ARBA00008351"/>
    </source>
</evidence>
<evidence type="ECO:0000313" key="6">
    <source>
        <dbReference type="EMBL" id="ORM89343.1"/>
    </source>
</evidence>
<dbReference type="InterPro" id="IPR004893">
    <property type="entry name" value="NifW"/>
</dbReference>
<comment type="subunit">
    <text evidence="3">Homotrimer; associates with NifD.</text>
</comment>
<comment type="caution">
    <text evidence="6">The sequence shown here is derived from an EMBL/GenBank/DDBJ whole genome shotgun (WGS) entry which is preliminary data.</text>
</comment>
<keyword evidence="5" id="KW-0535">Nitrogen fixation</keyword>
<accession>A0A1X1EKH8</accession>
<reference evidence="6 7" key="1">
    <citation type="journal article" date="2017" name="Antonie Van Leeuwenhoek">
        <title>Phylogenomic resolution of the bacterial genus Pantoea and its relationship with Erwinia and Tatumella.</title>
        <authorList>
            <person name="Palmer M."/>
            <person name="Steenkamp E.T."/>
            <person name="Coetzee M.P."/>
            <person name="Chan W.Y."/>
            <person name="van Zyl E."/>
            <person name="De Maayer P."/>
            <person name="Coutinho T.A."/>
            <person name="Blom J."/>
            <person name="Smits T.H."/>
            <person name="Duffy B."/>
            <person name="Venter S.N."/>
        </authorList>
    </citation>
    <scope>NUCLEOTIDE SEQUENCE [LARGE SCALE GENOMIC DNA]</scope>
    <source>
        <strain evidence="6 7">LMG 2657</strain>
    </source>
</reference>
<dbReference type="RefSeq" id="WP_084879053.1">
    <property type="nucleotide sequence ID" value="NZ_JAGGMY010000002.1"/>
</dbReference>
<name>A0A1X1EKH8_PANCY</name>
<evidence type="ECO:0000256" key="4">
    <source>
        <dbReference type="ARBA" id="ARBA00016274"/>
    </source>
</evidence>
<evidence type="ECO:0000256" key="1">
    <source>
        <dbReference type="ARBA" id="ARBA00002247"/>
    </source>
</evidence>
<dbReference type="EMBL" id="MLJI01000002">
    <property type="protein sequence ID" value="ORM89343.1"/>
    <property type="molecule type" value="Genomic_DNA"/>
</dbReference>
<comment type="function">
    <text evidence="1">May protect the nitrogenase Fe-Mo protein from oxidative damage.</text>
</comment>
<dbReference type="STRING" id="55209.HA50_22105"/>
<keyword evidence="7" id="KW-1185">Reference proteome</keyword>
<dbReference type="GO" id="GO:0009399">
    <property type="term" value="P:nitrogen fixation"/>
    <property type="evidence" value="ECO:0007669"/>
    <property type="project" value="InterPro"/>
</dbReference>
<dbReference type="OrthoDB" id="9811868at2"/>